<gene>
    <name evidence="1" type="ORF">L484_002216</name>
</gene>
<name>W9QM91_9ROSA</name>
<keyword evidence="2" id="KW-1185">Reference proteome</keyword>
<accession>W9QM91</accession>
<protein>
    <submittedName>
        <fullName evidence="1">Uncharacterized protein</fullName>
    </submittedName>
</protein>
<evidence type="ECO:0000313" key="2">
    <source>
        <dbReference type="Proteomes" id="UP000030645"/>
    </source>
</evidence>
<proteinExistence type="predicted"/>
<reference evidence="2" key="1">
    <citation type="submission" date="2013-01" db="EMBL/GenBank/DDBJ databases">
        <title>Draft Genome Sequence of a Mulberry Tree, Morus notabilis C.K. Schneid.</title>
        <authorList>
            <person name="He N."/>
            <person name="Zhao S."/>
        </authorList>
    </citation>
    <scope>NUCLEOTIDE SEQUENCE</scope>
</reference>
<organism evidence="1 2">
    <name type="scientific">Morus notabilis</name>
    <dbReference type="NCBI Taxonomy" id="981085"/>
    <lineage>
        <taxon>Eukaryota</taxon>
        <taxon>Viridiplantae</taxon>
        <taxon>Streptophyta</taxon>
        <taxon>Embryophyta</taxon>
        <taxon>Tracheophyta</taxon>
        <taxon>Spermatophyta</taxon>
        <taxon>Magnoliopsida</taxon>
        <taxon>eudicotyledons</taxon>
        <taxon>Gunneridae</taxon>
        <taxon>Pentapetalae</taxon>
        <taxon>rosids</taxon>
        <taxon>fabids</taxon>
        <taxon>Rosales</taxon>
        <taxon>Moraceae</taxon>
        <taxon>Moreae</taxon>
        <taxon>Morus</taxon>
    </lineage>
</organism>
<sequence length="85" mass="9770">MHSWFIQRTGSEAEIPVECRALKVLHLHDSLQESAYEPLSPKAESRQEVLEMCRQSAVDDCAKWQTCASVFSSLEEFWLMVVKVL</sequence>
<dbReference type="Proteomes" id="UP000030645">
    <property type="component" value="Unassembled WGS sequence"/>
</dbReference>
<dbReference type="AlphaFoldDB" id="W9QM91"/>
<evidence type="ECO:0000313" key="1">
    <source>
        <dbReference type="EMBL" id="EXB28408.1"/>
    </source>
</evidence>
<dbReference type="EMBL" id="KE343380">
    <property type="protein sequence ID" value="EXB28408.1"/>
    <property type="molecule type" value="Genomic_DNA"/>
</dbReference>